<evidence type="ECO:0000313" key="2">
    <source>
        <dbReference type="Proteomes" id="UP001632038"/>
    </source>
</evidence>
<dbReference type="PANTHER" id="PTHR11439:SF455">
    <property type="entry name" value="RLK (RECEPTOR-LIKE PROTEIN KINASE) 8, PUTATIVE-RELATED"/>
    <property type="match status" value="1"/>
</dbReference>
<dbReference type="EMBL" id="JAVIJP010000034">
    <property type="protein sequence ID" value="KAL3629467.1"/>
    <property type="molecule type" value="Genomic_DNA"/>
</dbReference>
<accession>A0ABD3CJ14</accession>
<dbReference type="AlphaFoldDB" id="A0ABD3CJ14"/>
<proteinExistence type="predicted"/>
<name>A0ABD3CJ14_9LAMI</name>
<reference evidence="2" key="1">
    <citation type="journal article" date="2024" name="IScience">
        <title>Strigolactones Initiate the Formation of Haustorium-like Structures in Castilleja.</title>
        <authorList>
            <person name="Buerger M."/>
            <person name="Peterson D."/>
            <person name="Chory J."/>
        </authorList>
    </citation>
    <scope>NUCLEOTIDE SEQUENCE [LARGE SCALE GENOMIC DNA]</scope>
</reference>
<keyword evidence="2" id="KW-1185">Reference proteome</keyword>
<comment type="caution">
    <text evidence="1">The sequence shown here is derived from an EMBL/GenBank/DDBJ whole genome shotgun (WGS) entry which is preliminary data.</text>
</comment>
<protein>
    <submittedName>
        <fullName evidence="1">Uncharacterized protein</fullName>
    </submittedName>
</protein>
<evidence type="ECO:0000313" key="1">
    <source>
        <dbReference type="EMBL" id="KAL3629467.1"/>
    </source>
</evidence>
<dbReference type="Proteomes" id="UP001632038">
    <property type="component" value="Unassembled WGS sequence"/>
</dbReference>
<sequence length="184" mass="21104">MANPLEPHWRAVKRILRYLSGTFRYGLDLNKSEYLNVVGFSDSDWAGDIDDRRSVSGYCVFLGRNLVSWSSKKQQCVSRSSTEAEYRSLAQVTSEISWIKYLLDELKVVQTKVPQIWIDNQSAIYLSSNPVLHARTKHIELNYHFVREKVAAGLVRVDYVPSADQSADILTKPLSLQFFTKLRS</sequence>
<dbReference type="SUPFAM" id="SSF56672">
    <property type="entry name" value="DNA/RNA polymerases"/>
    <property type="match status" value="1"/>
</dbReference>
<dbReference type="InterPro" id="IPR043502">
    <property type="entry name" value="DNA/RNA_pol_sf"/>
</dbReference>
<dbReference type="PANTHER" id="PTHR11439">
    <property type="entry name" value="GAG-POL-RELATED RETROTRANSPOSON"/>
    <property type="match status" value="1"/>
</dbReference>
<gene>
    <name evidence="1" type="ORF">CASFOL_026689</name>
</gene>
<organism evidence="1 2">
    <name type="scientific">Castilleja foliolosa</name>
    <dbReference type="NCBI Taxonomy" id="1961234"/>
    <lineage>
        <taxon>Eukaryota</taxon>
        <taxon>Viridiplantae</taxon>
        <taxon>Streptophyta</taxon>
        <taxon>Embryophyta</taxon>
        <taxon>Tracheophyta</taxon>
        <taxon>Spermatophyta</taxon>
        <taxon>Magnoliopsida</taxon>
        <taxon>eudicotyledons</taxon>
        <taxon>Gunneridae</taxon>
        <taxon>Pentapetalae</taxon>
        <taxon>asterids</taxon>
        <taxon>lamiids</taxon>
        <taxon>Lamiales</taxon>
        <taxon>Orobanchaceae</taxon>
        <taxon>Pedicularideae</taxon>
        <taxon>Castillejinae</taxon>
        <taxon>Castilleja</taxon>
    </lineage>
</organism>
<dbReference type="CDD" id="cd09272">
    <property type="entry name" value="RNase_HI_RT_Ty1"/>
    <property type="match status" value="1"/>
</dbReference>